<feature type="region of interest" description="Disordered" evidence="1">
    <location>
        <begin position="121"/>
        <end position="145"/>
    </location>
</feature>
<gene>
    <name evidence="2" type="ORF">GCM10008961_30870</name>
</gene>
<organism evidence="2 3">
    <name type="scientific">Deinococcus knuensis</name>
    <dbReference type="NCBI Taxonomy" id="1837380"/>
    <lineage>
        <taxon>Bacteria</taxon>
        <taxon>Thermotogati</taxon>
        <taxon>Deinococcota</taxon>
        <taxon>Deinococci</taxon>
        <taxon>Deinococcales</taxon>
        <taxon>Deinococcaceae</taxon>
        <taxon>Deinococcus</taxon>
    </lineage>
</organism>
<dbReference type="RefSeq" id="WP_189103197.1">
    <property type="nucleotide sequence ID" value="NZ_BMQO01000020.1"/>
</dbReference>
<dbReference type="Gene3D" id="1.25.40.10">
    <property type="entry name" value="Tetratricopeptide repeat domain"/>
    <property type="match status" value="1"/>
</dbReference>
<keyword evidence="3" id="KW-1185">Reference proteome</keyword>
<dbReference type="InterPro" id="IPR011990">
    <property type="entry name" value="TPR-like_helical_dom_sf"/>
</dbReference>
<dbReference type="Proteomes" id="UP000620633">
    <property type="component" value="Unassembled WGS sequence"/>
</dbReference>
<evidence type="ECO:0008006" key="4">
    <source>
        <dbReference type="Google" id="ProtNLM"/>
    </source>
</evidence>
<proteinExistence type="predicted"/>
<sequence length="145" mass="16664">MTGDSQISPTRPLQDWLEAFRQVRRQPHEALAVLELALQDHPAEPSLWVRQARIQLDLRAYDEAEWAAWQATRLDEADFESWYVLGLVQEARGKIYEAIAAHEQLIRTPIEWLIKPFNPSGASRSRSAPPDVELTDQWCSDLSTK</sequence>
<protein>
    <recommendedName>
        <fullName evidence="4">Tetratricopeptide repeat protein</fullName>
    </recommendedName>
</protein>
<reference evidence="3" key="1">
    <citation type="journal article" date="2019" name="Int. J. Syst. Evol. Microbiol.">
        <title>The Global Catalogue of Microorganisms (GCM) 10K type strain sequencing project: providing services to taxonomists for standard genome sequencing and annotation.</title>
        <authorList>
            <consortium name="The Broad Institute Genomics Platform"/>
            <consortium name="The Broad Institute Genome Sequencing Center for Infectious Disease"/>
            <person name="Wu L."/>
            <person name="Ma J."/>
        </authorList>
    </citation>
    <scope>NUCLEOTIDE SEQUENCE [LARGE SCALE GENOMIC DNA]</scope>
    <source>
        <strain evidence="3">JCM 31406</strain>
    </source>
</reference>
<dbReference type="EMBL" id="BMQO01000020">
    <property type="protein sequence ID" value="GGS37043.1"/>
    <property type="molecule type" value="Genomic_DNA"/>
</dbReference>
<evidence type="ECO:0000256" key="1">
    <source>
        <dbReference type="SAM" id="MobiDB-lite"/>
    </source>
</evidence>
<name>A0ABQ2SQQ6_9DEIO</name>
<comment type="caution">
    <text evidence="2">The sequence shown here is derived from an EMBL/GenBank/DDBJ whole genome shotgun (WGS) entry which is preliminary data.</text>
</comment>
<feature type="compositionally biased region" description="Low complexity" evidence="1">
    <location>
        <begin position="121"/>
        <end position="130"/>
    </location>
</feature>
<dbReference type="SUPFAM" id="SSF48452">
    <property type="entry name" value="TPR-like"/>
    <property type="match status" value="1"/>
</dbReference>
<evidence type="ECO:0000313" key="2">
    <source>
        <dbReference type="EMBL" id="GGS37043.1"/>
    </source>
</evidence>
<evidence type="ECO:0000313" key="3">
    <source>
        <dbReference type="Proteomes" id="UP000620633"/>
    </source>
</evidence>
<accession>A0ABQ2SQQ6</accession>